<evidence type="ECO:0008006" key="6">
    <source>
        <dbReference type="Google" id="ProtNLM"/>
    </source>
</evidence>
<organism evidence="3 5">
    <name type="scientific">Phytophthora infestans</name>
    <name type="common">Potato late blight agent</name>
    <name type="synonym">Botrytis infestans</name>
    <dbReference type="NCBI Taxonomy" id="4787"/>
    <lineage>
        <taxon>Eukaryota</taxon>
        <taxon>Sar</taxon>
        <taxon>Stramenopiles</taxon>
        <taxon>Oomycota</taxon>
        <taxon>Peronosporomycetes</taxon>
        <taxon>Peronosporales</taxon>
        <taxon>Peronosporaceae</taxon>
        <taxon>Phytophthora</taxon>
    </lineage>
</organism>
<feature type="compositionally biased region" description="Polar residues" evidence="2">
    <location>
        <begin position="50"/>
        <end position="60"/>
    </location>
</feature>
<feature type="compositionally biased region" description="Basic and acidic residues" evidence="2">
    <location>
        <begin position="31"/>
        <end position="49"/>
    </location>
</feature>
<accession>A0A833WPR5</accession>
<sequence>MKVSELVSTCPDLDNAQPGLTVSTTPPADESAGHRDRHVLRSEARKRSESVMTEGSSTASPMLEPKTTPRLTDKQAIRREQCRANQARYRNKQLNRRRELQRQIQRLEEDIQGLKVKRRSIRFERRTNQSPWTIIGEVFRLLDDGFRSPWRLASMEEMMKHAETRRSLEFLQKSFVHDVAMGELRGINALMDQWRRYSLYLEEPHLELKRVEALTSGVVTAVATLSATVTEFTVRCVFPHLKIPKGGRGKVSVLDKKLTGQRLDCNCTITFLFDEHSGRIIRLEPTIDVVSPMLRLFGRLVDASVVIGKALLTSECAIGDLSGRPRRARD</sequence>
<dbReference type="EMBL" id="WSZM01000006">
    <property type="protein sequence ID" value="KAF4047367.1"/>
    <property type="molecule type" value="Genomic_DNA"/>
</dbReference>
<comment type="caution">
    <text evidence="3">The sequence shown here is derived from an EMBL/GenBank/DDBJ whole genome shotgun (WGS) entry which is preliminary data.</text>
</comment>
<keyword evidence="5" id="KW-1185">Reference proteome</keyword>
<protein>
    <recommendedName>
        <fullName evidence="6">Bzip transcription factor</fullName>
    </recommendedName>
</protein>
<name>A0A833WPR5_PHYIN</name>
<evidence type="ECO:0000313" key="3">
    <source>
        <dbReference type="EMBL" id="KAF4047362.1"/>
    </source>
</evidence>
<gene>
    <name evidence="3" type="ORF">GN244_ATG00180</name>
    <name evidence="4" type="ORF">GN244_ATG00185</name>
</gene>
<keyword evidence="1" id="KW-0175">Coiled coil</keyword>
<dbReference type="EMBL" id="WSZM01000006">
    <property type="protein sequence ID" value="KAF4047362.1"/>
    <property type="molecule type" value="Genomic_DNA"/>
</dbReference>
<dbReference type="AlphaFoldDB" id="A0A833WPR5"/>
<reference evidence="3" key="1">
    <citation type="submission" date="2020-04" db="EMBL/GenBank/DDBJ databases">
        <title>Hybrid Assembly of Korean Phytophthora infestans isolates.</title>
        <authorList>
            <person name="Prokchorchik M."/>
            <person name="Lee Y."/>
            <person name="Seo J."/>
            <person name="Cho J.-H."/>
            <person name="Park Y.-E."/>
            <person name="Jang D.-C."/>
            <person name="Im J.-S."/>
            <person name="Choi J.-G."/>
            <person name="Park H.-J."/>
            <person name="Lee G.-B."/>
            <person name="Lee Y.-G."/>
            <person name="Hong S.-Y."/>
            <person name="Cho K."/>
            <person name="Sohn K.H."/>
        </authorList>
    </citation>
    <scope>NUCLEOTIDE SEQUENCE</scope>
    <source>
        <strain evidence="3">KR_1_A1</strain>
    </source>
</reference>
<proteinExistence type="predicted"/>
<feature type="region of interest" description="Disordered" evidence="2">
    <location>
        <begin position="1"/>
        <end position="75"/>
    </location>
</feature>
<evidence type="ECO:0000256" key="1">
    <source>
        <dbReference type="SAM" id="Coils"/>
    </source>
</evidence>
<evidence type="ECO:0000256" key="2">
    <source>
        <dbReference type="SAM" id="MobiDB-lite"/>
    </source>
</evidence>
<feature type="coiled-coil region" evidence="1">
    <location>
        <begin position="77"/>
        <end position="124"/>
    </location>
</feature>
<dbReference type="Proteomes" id="UP000602510">
    <property type="component" value="Unassembled WGS sequence"/>
</dbReference>
<evidence type="ECO:0000313" key="4">
    <source>
        <dbReference type="EMBL" id="KAF4047367.1"/>
    </source>
</evidence>
<evidence type="ECO:0000313" key="5">
    <source>
        <dbReference type="Proteomes" id="UP000602510"/>
    </source>
</evidence>
<dbReference type="CDD" id="cd14688">
    <property type="entry name" value="bZIP_YAP"/>
    <property type="match status" value="1"/>
</dbReference>